<feature type="transmembrane region" description="Helical" evidence="9">
    <location>
        <begin position="6"/>
        <end position="32"/>
    </location>
</feature>
<evidence type="ECO:0000313" key="12">
    <source>
        <dbReference type="EMBL" id="VYU05063.1"/>
    </source>
</evidence>
<dbReference type="PANTHER" id="PTHR30183">
    <property type="entry name" value="MOLYBDENUM TRANSPORT SYSTEM PERMEASE PROTEIN MODB"/>
    <property type="match status" value="1"/>
</dbReference>
<keyword evidence="5 10" id="KW-0500">Molybdenum</keyword>
<protein>
    <recommendedName>
        <fullName evidence="10">Molybdenum transport system permease</fullName>
    </recommendedName>
</protein>
<feature type="transmembrane region" description="Helical" evidence="9">
    <location>
        <begin position="44"/>
        <end position="65"/>
    </location>
</feature>
<evidence type="ECO:0000256" key="4">
    <source>
        <dbReference type="ARBA" id="ARBA00022475"/>
    </source>
</evidence>
<comment type="similarity">
    <text evidence="2 10">Belongs to the binding-protein-dependent transport system permease family. CysTW subfamily.</text>
</comment>
<dbReference type="Pfam" id="PF00528">
    <property type="entry name" value="BPD_transp_1"/>
    <property type="match status" value="1"/>
</dbReference>
<evidence type="ECO:0000256" key="9">
    <source>
        <dbReference type="RuleBase" id="RU363032"/>
    </source>
</evidence>
<organism evidence="12">
    <name type="scientific">Clostridium paraputrificum</name>
    <dbReference type="NCBI Taxonomy" id="29363"/>
    <lineage>
        <taxon>Bacteria</taxon>
        <taxon>Bacillati</taxon>
        <taxon>Bacillota</taxon>
        <taxon>Clostridia</taxon>
        <taxon>Eubacteriales</taxon>
        <taxon>Clostridiaceae</taxon>
        <taxon>Clostridium</taxon>
    </lineage>
</organism>
<reference evidence="12" key="1">
    <citation type="submission" date="2019-11" db="EMBL/GenBank/DDBJ databases">
        <authorList>
            <person name="Feng L."/>
        </authorList>
    </citation>
    <scope>NUCLEOTIDE SEQUENCE</scope>
    <source>
        <strain evidence="12">CParaputrificumLFYP93</strain>
    </source>
</reference>
<proteinExistence type="inferred from homology"/>
<dbReference type="AlphaFoldDB" id="A0A6N3BWQ7"/>
<keyword evidence="7 9" id="KW-1133">Transmembrane helix</keyword>
<evidence type="ECO:0000259" key="11">
    <source>
        <dbReference type="PROSITE" id="PS50928"/>
    </source>
</evidence>
<accession>A0A6N3BWQ7</accession>
<keyword evidence="3 9" id="KW-0813">Transport</keyword>
<dbReference type="PANTHER" id="PTHR30183:SF3">
    <property type="entry name" value="MOLYBDENUM TRANSPORT SYSTEM PERMEASE PROTEIN MODB"/>
    <property type="match status" value="1"/>
</dbReference>
<dbReference type="SUPFAM" id="SSF161098">
    <property type="entry name" value="MetI-like"/>
    <property type="match status" value="1"/>
</dbReference>
<sequence>MYEGPIIISLKTSIVSTIIVSILGILLANLLLKKEGKLKNFFESAIMLPLFMPPSLIGYILLMIIGKRSFIGSFLYEYFDFTFIFTWYGAVIAAVITSLPIMYGSAKGALLSIDDTYKEVAADLGATKFQTFYKVTLPLASKGILSGMVLSYARCFGEFGATMMIAGNIPGKTQNIPMAIYYAVERGDSSKANFFAVVVIIISTTLIFIYNRLLKENK</sequence>
<dbReference type="CDD" id="cd06261">
    <property type="entry name" value="TM_PBP2"/>
    <property type="match status" value="1"/>
</dbReference>
<dbReference type="InterPro" id="IPR011867">
    <property type="entry name" value="ModB_ABC"/>
</dbReference>
<comment type="caution">
    <text evidence="10">Lacks conserved residue(s) required for the propagation of feature annotation.</text>
</comment>
<dbReference type="InterPro" id="IPR000515">
    <property type="entry name" value="MetI-like"/>
</dbReference>
<dbReference type="NCBIfam" id="TIGR02141">
    <property type="entry name" value="modB_ABC"/>
    <property type="match status" value="1"/>
</dbReference>
<feature type="transmembrane region" description="Helical" evidence="9">
    <location>
        <begin position="192"/>
        <end position="210"/>
    </location>
</feature>
<evidence type="ECO:0000256" key="7">
    <source>
        <dbReference type="ARBA" id="ARBA00022989"/>
    </source>
</evidence>
<name>A0A6N3BWQ7_9CLOT</name>
<evidence type="ECO:0000256" key="5">
    <source>
        <dbReference type="ARBA" id="ARBA00022505"/>
    </source>
</evidence>
<evidence type="ECO:0000256" key="8">
    <source>
        <dbReference type="ARBA" id="ARBA00023136"/>
    </source>
</evidence>
<dbReference type="EMBL" id="CACRTV010000036">
    <property type="protein sequence ID" value="VYU05063.1"/>
    <property type="molecule type" value="Genomic_DNA"/>
</dbReference>
<keyword evidence="8 9" id="KW-0472">Membrane</keyword>
<keyword evidence="4 10" id="KW-1003">Cell membrane</keyword>
<dbReference type="Gene3D" id="1.10.3720.10">
    <property type="entry name" value="MetI-like"/>
    <property type="match status" value="1"/>
</dbReference>
<gene>
    <name evidence="12" type="primary">modB</name>
    <name evidence="12" type="ORF">CPLFYP93_01261</name>
</gene>
<evidence type="ECO:0000256" key="1">
    <source>
        <dbReference type="ARBA" id="ARBA00004651"/>
    </source>
</evidence>
<evidence type="ECO:0000256" key="3">
    <source>
        <dbReference type="ARBA" id="ARBA00022448"/>
    </source>
</evidence>
<comment type="function">
    <text evidence="10">Part of the binding-protein-dependent transport system for molybdenum; probably responsible for the translocation of the substrate across the membrane.</text>
</comment>
<dbReference type="RefSeq" id="WP_156560431.1">
    <property type="nucleotide sequence ID" value="NZ_CACRTV010000036.1"/>
</dbReference>
<evidence type="ECO:0000256" key="6">
    <source>
        <dbReference type="ARBA" id="ARBA00022692"/>
    </source>
</evidence>
<evidence type="ECO:0000256" key="10">
    <source>
        <dbReference type="RuleBase" id="RU365097"/>
    </source>
</evidence>
<dbReference type="GO" id="GO:0005886">
    <property type="term" value="C:plasma membrane"/>
    <property type="evidence" value="ECO:0007669"/>
    <property type="project" value="UniProtKB-SubCell"/>
</dbReference>
<dbReference type="GO" id="GO:0015098">
    <property type="term" value="F:molybdate ion transmembrane transporter activity"/>
    <property type="evidence" value="ECO:0007669"/>
    <property type="project" value="UniProtKB-UniRule"/>
</dbReference>
<feature type="transmembrane region" description="Helical" evidence="9">
    <location>
        <begin position="85"/>
        <end position="103"/>
    </location>
</feature>
<feature type="domain" description="ABC transmembrane type-1" evidence="11">
    <location>
        <begin position="6"/>
        <end position="210"/>
    </location>
</feature>
<evidence type="ECO:0000256" key="2">
    <source>
        <dbReference type="ARBA" id="ARBA00007069"/>
    </source>
</evidence>
<dbReference type="PROSITE" id="PS50928">
    <property type="entry name" value="ABC_TM1"/>
    <property type="match status" value="1"/>
</dbReference>
<dbReference type="InterPro" id="IPR035906">
    <property type="entry name" value="MetI-like_sf"/>
</dbReference>
<keyword evidence="6 9" id="KW-0812">Transmembrane</keyword>
<comment type="subcellular location">
    <subcellularLocation>
        <location evidence="1 9">Cell membrane</location>
        <topology evidence="1 9">Multi-pass membrane protein</topology>
    </subcellularLocation>
</comment>